<feature type="domain" description="NET" evidence="2">
    <location>
        <begin position="153"/>
        <end position="216"/>
    </location>
</feature>
<feature type="region of interest" description="Disordered" evidence="1">
    <location>
        <begin position="378"/>
        <end position="397"/>
    </location>
</feature>
<feature type="region of interest" description="Disordered" evidence="1">
    <location>
        <begin position="218"/>
        <end position="254"/>
    </location>
</feature>
<gene>
    <name evidence="3" type="ORF">HDU87_003648</name>
</gene>
<feature type="region of interest" description="Disordered" evidence="1">
    <location>
        <begin position="689"/>
        <end position="712"/>
    </location>
</feature>
<feature type="compositionally biased region" description="Low complexity" evidence="1">
    <location>
        <begin position="1"/>
        <end position="25"/>
    </location>
</feature>
<dbReference type="InterPro" id="IPR038336">
    <property type="entry name" value="NET_sf"/>
</dbReference>
<evidence type="ECO:0000313" key="4">
    <source>
        <dbReference type="Proteomes" id="UP001212152"/>
    </source>
</evidence>
<proteinExistence type="predicted"/>
<name>A0AAD5TL01_9FUNG</name>
<dbReference type="Gene3D" id="1.20.1270.220">
    <property type="match status" value="1"/>
</dbReference>
<comment type="caution">
    <text evidence="3">The sequence shown here is derived from an EMBL/GenBank/DDBJ whole genome shotgun (WGS) entry which is preliminary data.</text>
</comment>
<dbReference type="InterPro" id="IPR027353">
    <property type="entry name" value="NET_dom"/>
</dbReference>
<feature type="region of interest" description="Disordered" evidence="1">
    <location>
        <begin position="1"/>
        <end position="42"/>
    </location>
</feature>
<dbReference type="Pfam" id="PF17035">
    <property type="entry name" value="BET"/>
    <property type="match status" value="1"/>
</dbReference>
<feature type="region of interest" description="Disordered" evidence="1">
    <location>
        <begin position="451"/>
        <end position="485"/>
    </location>
</feature>
<dbReference type="Proteomes" id="UP001212152">
    <property type="component" value="Unassembled WGS sequence"/>
</dbReference>
<dbReference type="EMBL" id="JADGJQ010000027">
    <property type="protein sequence ID" value="KAJ3178336.1"/>
    <property type="molecule type" value="Genomic_DNA"/>
</dbReference>
<organism evidence="3 4">
    <name type="scientific">Geranomyces variabilis</name>
    <dbReference type="NCBI Taxonomy" id="109894"/>
    <lineage>
        <taxon>Eukaryota</taxon>
        <taxon>Fungi</taxon>
        <taxon>Fungi incertae sedis</taxon>
        <taxon>Chytridiomycota</taxon>
        <taxon>Chytridiomycota incertae sedis</taxon>
        <taxon>Chytridiomycetes</taxon>
        <taxon>Spizellomycetales</taxon>
        <taxon>Powellomycetaceae</taxon>
        <taxon>Geranomyces</taxon>
    </lineage>
</organism>
<sequence length="712" mass="75734">MEPLQQRQLLQQQQQPRQASSSLSSPPSPPPPHLSQQHKQELAISAADAAAQLDAAVDTRSVASKERLLASAPHPPEADPADIARETTSSIRSGQPSVISQVVGGDEGWEALEALKDVSLQALSHLVRRLVDDASASAAAAAAAAAANPSADLSAEQKGELSRLIKNLRQDMAEKVSKILNKGRDVPRAGFNGSNADIDLAQLSRTTLLELYQCVTAEDAPTSRPSSGQSGGRVSAMSRSSSAQASTKPMLSSRLSWHEALRNDSRASLLEMAQQAERIPDGGQVAAALTPGSTSRSQSMNILGISNDSLAPLLAGSGSAILSSADTNSSVGSAAAANGVPAIGEDMMTDHGLALALAALCNGLYQIFDAGVLPQGDATAPVADSARPSGATGPDESAAMYSDLAQRLSVVQNQRPDSDSTELDSGQQALWAECDRLMALVRTICAAREGSSGLTQPPSYEDTLEEAPSSVEVTSGKPTGGARTTHDELTNVLHAIDRVVKLAPRMDNQSVQLNARQQKVMSGAALTALVERLNRGKENFDTQRASSSTTHRYAALQSLVDQITVAGERRMYNQRVVLSGDQTRRMEVGKLGAILDRQAKSRYKNQDSTTREQRLLADLAALQPGLTREYPQFAAQRYEASPAKQRNMFMSTLSSRVDRLADRRLVNQDALSPAQKKEQSWSELERILDGVDSGMGEQRASLTSRKTPVTTK</sequence>
<keyword evidence="4" id="KW-1185">Reference proteome</keyword>
<feature type="compositionally biased region" description="Low complexity" evidence="1">
    <location>
        <begin position="232"/>
        <end position="246"/>
    </location>
</feature>
<evidence type="ECO:0000256" key="1">
    <source>
        <dbReference type="SAM" id="MobiDB-lite"/>
    </source>
</evidence>
<reference evidence="3" key="1">
    <citation type="submission" date="2020-05" db="EMBL/GenBank/DDBJ databases">
        <title>Phylogenomic resolution of chytrid fungi.</title>
        <authorList>
            <person name="Stajich J.E."/>
            <person name="Amses K."/>
            <person name="Simmons R."/>
            <person name="Seto K."/>
            <person name="Myers J."/>
            <person name="Bonds A."/>
            <person name="Quandt C.A."/>
            <person name="Barry K."/>
            <person name="Liu P."/>
            <person name="Grigoriev I."/>
            <person name="Longcore J.E."/>
            <person name="James T.Y."/>
        </authorList>
    </citation>
    <scope>NUCLEOTIDE SEQUENCE</scope>
    <source>
        <strain evidence="3">JEL0379</strain>
    </source>
</reference>
<dbReference type="AlphaFoldDB" id="A0AAD5TL01"/>
<evidence type="ECO:0000259" key="2">
    <source>
        <dbReference type="Pfam" id="PF17035"/>
    </source>
</evidence>
<feature type="compositionally biased region" description="Polar residues" evidence="1">
    <location>
        <begin position="700"/>
        <end position="712"/>
    </location>
</feature>
<accession>A0AAD5TL01</accession>
<protein>
    <recommendedName>
        <fullName evidence="2">NET domain-containing protein</fullName>
    </recommendedName>
</protein>
<evidence type="ECO:0000313" key="3">
    <source>
        <dbReference type="EMBL" id="KAJ3178336.1"/>
    </source>
</evidence>